<feature type="transmembrane region" description="Helical" evidence="1">
    <location>
        <begin position="167"/>
        <end position="184"/>
    </location>
</feature>
<dbReference type="EMBL" id="LRPC01000028">
    <property type="protein sequence ID" value="KYG74139.1"/>
    <property type="molecule type" value="Genomic_DNA"/>
</dbReference>
<feature type="transmembrane region" description="Helical" evidence="1">
    <location>
        <begin position="314"/>
        <end position="334"/>
    </location>
</feature>
<feature type="transmembrane region" description="Helical" evidence="1">
    <location>
        <begin position="128"/>
        <end position="146"/>
    </location>
</feature>
<reference evidence="3 4" key="1">
    <citation type="submission" date="2016-01" db="EMBL/GenBank/DDBJ databases">
        <title>Genome sequencing of Roseivirga spongicola UST030701-084.</title>
        <authorList>
            <person name="Selvaratnam C."/>
            <person name="Thevarajoo S."/>
            <person name="Goh K.M."/>
            <person name="Ee R."/>
            <person name="Chan K.-G."/>
            <person name="Chong C.S."/>
        </authorList>
    </citation>
    <scope>NUCLEOTIDE SEQUENCE [LARGE SCALE GENOMIC DNA]</scope>
    <source>
        <strain evidence="3 4">UST030701-084</strain>
    </source>
</reference>
<dbReference type="PANTHER" id="PTHR36927:SF3">
    <property type="entry name" value="GLUCANS BIOSYNTHESIS PROTEIN C"/>
    <property type="match status" value="1"/>
</dbReference>
<dbReference type="InterPro" id="IPR002656">
    <property type="entry name" value="Acyl_transf_3_dom"/>
</dbReference>
<evidence type="ECO:0000313" key="3">
    <source>
        <dbReference type="EMBL" id="KYG74139.1"/>
    </source>
</evidence>
<dbReference type="STRING" id="333140.AWW68_15935"/>
<dbReference type="GO" id="GO:0016747">
    <property type="term" value="F:acyltransferase activity, transferring groups other than amino-acyl groups"/>
    <property type="evidence" value="ECO:0007669"/>
    <property type="project" value="InterPro"/>
</dbReference>
<sequence>MLVTERRYDIDWMRVIAIGLLLIYHIAIAFQPWGLLVGFIQSDEPMPSLWIPMTMLNVWRIPLLFFVSGMGVFFAMRKRNILGLLKERTVRILIPFIFGFLAISPLHVVLIMDYYGQAPQYMPSAGHLWFLGNIFTYVLILSPLFYHLKKNDQGKLAVGIKKLFSNPLGLAVAIIIMVAEAVLVNPNPFELYAETWHGFFIGLLAFLLGFLFVFSGKGFWSMLLKWKWVFVILASALYIFRLIEFDLVAPSYLMSIESCLWIFSSFAFALKYLNKPSKTLTYLSQAAYPIYIIHMFMLYGACWLIFPLEMPVELQFVLVVLFTFTGCFALYELVIRRVSLLRPLFGLKLEKRKIEQVNLEVKEV</sequence>
<protein>
    <submittedName>
        <fullName evidence="3">Acyltransferase</fullName>
    </submittedName>
</protein>
<organism evidence="3 4">
    <name type="scientific">Roseivirga spongicola</name>
    <dbReference type="NCBI Taxonomy" id="333140"/>
    <lineage>
        <taxon>Bacteria</taxon>
        <taxon>Pseudomonadati</taxon>
        <taxon>Bacteroidota</taxon>
        <taxon>Cytophagia</taxon>
        <taxon>Cytophagales</taxon>
        <taxon>Roseivirgaceae</taxon>
        <taxon>Roseivirga</taxon>
    </lineage>
</organism>
<evidence type="ECO:0000256" key="1">
    <source>
        <dbReference type="SAM" id="Phobius"/>
    </source>
</evidence>
<dbReference type="Pfam" id="PF01757">
    <property type="entry name" value="Acyl_transf_3"/>
    <property type="match status" value="1"/>
</dbReference>
<keyword evidence="3" id="KW-0808">Transferase</keyword>
<name>A0A150X5W8_9BACT</name>
<keyword evidence="3" id="KW-0012">Acyltransferase</keyword>
<comment type="caution">
    <text evidence="3">The sequence shown here is derived from an EMBL/GenBank/DDBJ whole genome shotgun (WGS) entry which is preliminary data.</text>
</comment>
<accession>A0A150X5W8</accession>
<evidence type="ECO:0000313" key="4">
    <source>
        <dbReference type="Proteomes" id="UP000075606"/>
    </source>
</evidence>
<keyword evidence="1" id="KW-0472">Membrane</keyword>
<feature type="transmembrane region" description="Helical" evidence="1">
    <location>
        <begin position="286"/>
        <end position="308"/>
    </location>
</feature>
<keyword evidence="1" id="KW-1133">Transmembrane helix</keyword>
<gene>
    <name evidence="3" type="ORF">AWW68_15935</name>
</gene>
<dbReference type="OrthoDB" id="9809782at2"/>
<keyword evidence="4" id="KW-1185">Reference proteome</keyword>
<feature type="transmembrane region" description="Helical" evidence="1">
    <location>
        <begin position="196"/>
        <end position="214"/>
    </location>
</feature>
<feature type="transmembrane region" description="Helical" evidence="1">
    <location>
        <begin position="50"/>
        <end position="75"/>
    </location>
</feature>
<feature type="domain" description="Acyltransferase 3" evidence="2">
    <location>
        <begin position="8"/>
        <end position="331"/>
    </location>
</feature>
<dbReference type="PANTHER" id="PTHR36927">
    <property type="entry name" value="BLR4337 PROTEIN"/>
    <property type="match status" value="1"/>
</dbReference>
<feature type="transmembrane region" description="Helical" evidence="1">
    <location>
        <begin position="12"/>
        <end position="30"/>
    </location>
</feature>
<feature type="transmembrane region" description="Helical" evidence="1">
    <location>
        <begin position="96"/>
        <end position="116"/>
    </location>
</feature>
<dbReference type="RefSeq" id="WP_068223668.1">
    <property type="nucleotide sequence ID" value="NZ_LRPC01000028.1"/>
</dbReference>
<dbReference type="InterPro" id="IPR050623">
    <property type="entry name" value="Glucan_succinyl_AcylTrfase"/>
</dbReference>
<feature type="transmembrane region" description="Helical" evidence="1">
    <location>
        <begin position="226"/>
        <end position="243"/>
    </location>
</feature>
<proteinExistence type="predicted"/>
<evidence type="ECO:0000259" key="2">
    <source>
        <dbReference type="Pfam" id="PF01757"/>
    </source>
</evidence>
<feature type="transmembrane region" description="Helical" evidence="1">
    <location>
        <begin position="249"/>
        <end position="274"/>
    </location>
</feature>
<dbReference type="Proteomes" id="UP000075606">
    <property type="component" value="Unassembled WGS sequence"/>
</dbReference>
<keyword evidence="1" id="KW-0812">Transmembrane</keyword>
<dbReference type="AlphaFoldDB" id="A0A150X5W8"/>